<evidence type="ECO:0000256" key="4">
    <source>
        <dbReference type="ARBA" id="ARBA00022737"/>
    </source>
</evidence>
<dbReference type="AlphaFoldDB" id="A0A6P3XEP2"/>
<evidence type="ECO:0000313" key="5">
    <source>
        <dbReference type="Proteomes" id="UP000515204"/>
    </source>
</evidence>
<sequence>MLDDASFPAAEKILTDIENVLKRNLALRSFEIVPAQNNENRSPVYHELNYLGLESWCVEPLYCYVYRRLLDFRQNRRRCAEPRTVARWLLGALLINPNVIMLWNMRRELAQSYRLDPCEELLLTRLVLYHKPNSYEAFAYRRWLMPQVLDVKQADSSRTYDPAPADSPLCAEVQLVESCADRYASNYHAWSYRRYLLTLRKSRALTHPSLESEWRSTLAWCQRHVSDNSGHSYRQFLLRRCVLESATTTTSSSSGDAAGALPNGQHDLEGCDREERLLAYMDTGAVDGLRKMFLVCLRESMRRQERNAYEDKLKRYLRALSYWAEECYVNERLITTFEHNEVLWAHRRFLAQTLIRLTAMYVRHGRYVEDELVDARRRDEPVVSFVRDNGARDDPVIAAHVLLLEAFRVANDKLAQVARERDPHEKVFADRFCSFVADLGFDTVT</sequence>
<comment type="similarity">
    <text evidence="1">Belongs to the protein prenyltransferase subunit alpha family.</text>
</comment>
<keyword evidence="4" id="KW-0677">Repeat</keyword>
<dbReference type="Pfam" id="PF01239">
    <property type="entry name" value="PPTA"/>
    <property type="match status" value="2"/>
</dbReference>
<dbReference type="KEGG" id="dqu:106745333"/>
<evidence type="ECO:0000256" key="3">
    <source>
        <dbReference type="ARBA" id="ARBA00022679"/>
    </source>
</evidence>
<reference evidence="6" key="1">
    <citation type="submission" date="2025-08" db="UniProtKB">
        <authorList>
            <consortium name="RefSeq"/>
        </authorList>
    </citation>
    <scope>IDENTIFICATION</scope>
</reference>
<dbReference type="Gene3D" id="1.25.40.120">
    <property type="entry name" value="Protein prenylyltransferase"/>
    <property type="match status" value="1"/>
</dbReference>
<dbReference type="PROSITE" id="PS51147">
    <property type="entry name" value="PFTA"/>
    <property type="match status" value="1"/>
</dbReference>
<dbReference type="PANTHER" id="PTHR11129">
    <property type="entry name" value="PROTEIN FARNESYLTRANSFERASE ALPHA SUBUNIT/RAB GERANYLGERANYL TRANSFERASE ALPHA SUBUNIT"/>
    <property type="match status" value="1"/>
</dbReference>
<organism evidence="5 6">
    <name type="scientific">Dinoponera quadriceps</name>
    <name type="common">South American ant</name>
    <dbReference type="NCBI Taxonomy" id="609295"/>
    <lineage>
        <taxon>Eukaryota</taxon>
        <taxon>Metazoa</taxon>
        <taxon>Ecdysozoa</taxon>
        <taxon>Arthropoda</taxon>
        <taxon>Hexapoda</taxon>
        <taxon>Insecta</taxon>
        <taxon>Pterygota</taxon>
        <taxon>Neoptera</taxon>
        <taxon>Endopterygota</taxon>
        <taxon>Hymenoptera</taxon>
        <taxon>Apocrita</taxon>
        <taxon>Aculeata</taxon>
        <taxon>Formicoidea</taxon>
        <taxon>Formicidae</taxon>
        <taxon>Ponerinae</taxon>
        <taxon>Ponerini</taxon>
        <taxon>Dinoponera</taxon>
    </lineage>
</organism>
<keyword evidence="5" id="KW-1185">Reference proteome</keyword>
<protein>
    <submittedName>
        <fullName evidence="6">Protein prenyltransferase alpha subunit repeat-containing protein 1</fullName>
    </submittedName>
</protein>
<accession>A0A6P3XEP2</accession>
<evidence type="ECO:0000313" key="6">
    <source>
        <dbReference type="RefSeq" id="XP_014476334.1"/>
    </source>
</evidence>
<proteinExistence type="inferred from homology"/>
<evidence type="ECO:0000256" key="1">
    <source>
        <dbReference type="ARBA" id="ARBA00006734"/>
    </source>
</evidence>
<evidence type="ECO:0000256" key="2">
    <source>
        <dbReference type="ARBA" id="ARBA00022602"/>
    </source>
</evidence>
<keyword evidence="3" id="KW-0808">Transferase</keyword>
<keyword evidence="2" id="KW-0637">Prenyltransferase</keyword>
<dbReference type="GO" id="GO:0005737">
    <property type="term" value="C:cytoplasm"/>
    <property type="evidence" value="ECO:0007669"/>
    <property type="project" value="TreeGrafter"/>
</dbReference>
<name>A0A6P3XEP2_DINQU</name>
<dbReference type="InterPro" id="IPR002088">
    <property type="entry name" value="Prenyl_trans_a"/>
</dbReference>
<dbReference type="Proteomes" id="UP000515204">
    <property type="component" value="Unplaced"/>
</dbReference>
<dbReference type="GeneID" id="106745333"/>
<dbReference type="CTD" id="31212"/>
<dbReference type="SUPFAM" id="SSF48439">
    <property type="entry name" value="Protein prenylyltransferase"/>
    <property type="match status" value="1"/>
</dbReference>
<dbReference type="RefSeq" id="XP_014476334.1">
    <property type="nucleotide sequence ID" value="XM_014620848.1"/>
</dbReference>
<gene>
    <name evidence="6" type="primary">LOC106745333</name>
</gene>
<dbReference type="OrthoDB" id="5358702at2759"/>
<dbReference type="PANTHER" id="PTHR11129:SF3">
    <property type="entry name" value="PROTEIN PRENYLTRANSFERASE ALPHA SUBUNIT REPEAT-CONTAINING PROTEIN 1"/>
    <property type="match status" value="1"/>
</dbReference>
<dbReference type="GO" id="GO:0008318">
    <property type="term" value="F:protein prenyltransferase activity"/>
    <property type="evidence" value="ECO:0007669"/>
    <property type="project" value="InterPro"/>
</dbReference>